<dbReference type="Pfam" id="PF18322">
    <property type="entry name" value="CLIP_1"/>
    <property type="match status" value="1"/>
</dbReference>
<dbReference type="PANTHER" id="PTHR24258:SF142">
    <property type="entry name" value="PEPTIDASE S1 DOMAIN-CONTAINING PROTEIN"/>
    <property type="match status" value="1"/>
</dbReference>
<evidence type="ECO:0000313" key="8">
    <source>
        <dbReference type="Proteomes" id="UP001652661"/>
    </source>
</evidence>
<dbReference type="Proteomes" id="UP001652661">
    <property type="component" value="Chromosome 3R"/>
</dbReference>
<dbReference type="Gene3D" id="2.40.10.10">
    <property type="entry name" value="Trypsin-like serine proteases"/>
    <property type="match status" value="1"/>
</dbReference>
<dbReference type="GO" id="GO:0006508">
    <property type="term" value="P:proteolysis"/>
    <property type="evidence" value="ECO:0007669"/>
    <property type="project" value="InterPro"/>
</dbReference>
<evidence type="ECO:0000256" key="1">
    <source>
        <dbReference type="ARBA" id="ARBA00004613"/>
    </source>
</evidence>
<dbReference type="PROSITE" id="PS50240">
    <property type="entry name" value="TRYPSIN_DOM"/>
    <property type="match status" value="1"/>
</dbReference>
<dbReference type="OrthoDB" id="6656697at2759"/>
<keyword evidence="3" id="KW-1015">Disulfide bond</keyword>
<feature type="signal peptide" evidence="6">
    <location>
        <begin position="1"/>
        <end position="27"/>
    </location>
</feature>
<dbReference type="GO" id="GO:0005576">
    <property type="term" value="C:extracellular region"/>
    <property type="evidence" value="ECO:0007669"/>
    <property type="project" value="UniProtKB-SubCell"/>
</dbReference>
<evidence type="ECO:0000256" key="3">
    <source>
        <dbReference type="ARBA" id="ARBA00023157"/>
    </source>
</evidence>
<dbReference type="PRINTS" id="PR00722">
    <property type="entry name" value="CHYMOTRYPSIN"/>
</dbReference>
<dbReference type="AlphaFoldDB" id="A0A6P4JPA8"/>
<evidence type="ECO:0000256" key="5">
    <source>
        <dbReference type="ARBA" id="ARBA00076468"/>
    </source>
</evidence>
<evidence type="ECO:0000259" key="7">
    <source>
        <dbReference type="PROSITE" id="PS50240"/>
    </source>
</evidence>
<dbReference type="InterPro" id="IPR041515">
    <property type="entry name" value="PPAF-2-like_Clip"/>
</dbReference>
<proteinExistence type="predicted"/>
<dbReference type="RefSeq" id="XP_017037451.1">
    <property type="nucleotide sequence ID" value="XM_017181962.3"/>
</dbReference>
<sequence length="406" mass="42297">MTHYRFGWMWWLPVLLQCLCIGAQTWSFGPVQSDAGQTGQQVPQVPSDVGSTANHTILTRQLIVGTLVPPQVPPGTWPPVPSIVNPGTSSYCQCVPPGSCANPIPTVPSDGSGQIDIRIVNTGAYPSLPSTTAPLTCSYGLVACCQAGSYQCGRRFPPPPGSASAGAGQASFGAYPWQAALLTTADVYLGGGALITAQHVLTAAHKVYNLALTSFKVRVGEWDASSTNEPIPAQDVYVSNVYVNPSFNPNNLQNDVAILKLSTPVSLTSKSTVGTVCLPTTSFVGQRCWVAGWGKNDFGPTGAYQAIMRQVDVPLIPNANCQAALQATRLGASFVLSPTSFICAGGEAGKDACTGDGGSPLVCTSNGVWYVVGLVAWGIGCAQAGVPGVYVNVGTYLPWIQTTLTL</sequence>
<reference evidence="9" key="1">
    <citation type="submission" date="2025-08" db="UniProtKB">
        <authorList>
            <consortium name="RefSeq"/>
        </authorList>
    </citation>
    <scope>IDENTIFICATION</scope>
    <source>
        <strain evidence="9">14028-0561.14</strain>
        <tissue evidence="9">Whole fly</tissue>
    </source>
</reference>
<dbReference type="PANTHER" id="PTHR24258">
    <property type="entry name" value="SERINE PROTEASE-RELATED"/>
    <property type="match status" value="1"/>
</dbReference>
<gene>
    <name evidence="9" type="primary">LOC108085394</name>
</gene>
<dbReference type="InterPro" id="IPR001254">
    <property type="entry name" value="Trypsin_dom"/>
</dbReference>
<keyword evidence="6" id="KW-0732">Signal</keyword>
<keyword evidence="8" id="KW-1185">Reference proteome</keyword>
<evidence type="ECO:0000256" key="6">
    <source>
        <dbReference type="SAM" id="SignalP"/>
    </source>
</evidence>
<protein>
    <recommendedName>
        <fullName evidence="4">Phenoloxidase-activating factor 2</fullName>
    </recommendedName>
    <alternativeName>
        <fullName evidence="5">Prophenoloxidase-activating factor II</fullName>
    </alternativeName>
</protein>
<keyword evidence="2" id="KW-0964">Secreted</keyword>
<dbReference type="Pfam" id="PF00089">
    <property type="entry name" value="Trypsin"/>
    <property type="match status" value="1"/>
</dbReference>
<name>A0A6P4JPA8_DROKI</name>
<accession>A0A6P4JPA8</accession>
<evidence type="ECO:0000256" key="4">
    <source>
        <dbReference type="ARBA" id="ARBA00068096"/>
    </source>
</evidence>
<dbReference type="SUPFAM" id="SSF50494">
    <property type="entry name" value="Trypsin-like serine proteases"/>
    <property type="match status" value="1"/>
</dbReference>
<dbReference type="FunFam" id="2.40.10.10:FF:000038">
    <property type="entry name" value="Serine protease"/>
    <property type="match status" value="1"/>
</dbReference>
<dbReference type="InterPro" id="IPR001314">
    <property type="entry name" value="Peptidase_S1A"/>
</dbReference>
<dbReference type="CDD" id="cd00190">
    <property type="entry name" value="Tryp_SPc"/>
    <property type="match status" value="1"/>
</dbReference>
<feature type="chain" id="PRO_5027922303" description="Phenoloxidase-activating factor 2" evidence="6">
    <location>
        <begin position="28"/>
        <end position="406"/>
    </location>
</feature>
<evidence type="ECO:0000256" key="2">
    <source>
        <dbReference type="ARBA" id="ARBA00022525"/>
    </source>
</evidence>
<dbReference type="GeneID" id="108085394"/>
<evidence type="ECO:0000313" key="9">
    <source>
        <dbReference type="RefSeq" id="XP_017037451.1"/>
    </source>
</evidence>
<dbReference type="InterPro" id="IPR009003">
    <property type="entry name" value="Peptidase_S1_PA"/>
</dbReference>
<dbReference type="InterPro" id="IPR043504">
    <property type="entry name" value="Peptidase_S1_PA_chymotrypsin"/>
</dbReference>
<dbReference type="SMART" id="SM00020">
    <property type="entry name" value="Tryp_SPc"/>
    <property type="match status" value="1"/>
</dbReference>
<dbReference type="GO" id="GO:0004252">
    <property type="term" value="F:serine-type endopeptidase activity"/>
    <property type="evidence" value="ECO:0007669"/>
    <property type="project" value="InterPro"/>
</dbReference>
<comment type="subcellular location">
    <subcellularLocation>
        <location evidence="1">Secreted</location>
    </subcellularLocation>
</comment>
<feature type="domain" description="Peptidase S1" evidence="7">
    <location>
        <begin position="163"/>
        <end position="405"/>
    </location>
</feature>
<organism evidence="8 9">
    <name type="scientific">Drosophila kikkawai</name>
    <name type="common">Fruit fly</name>
    <dbReference type="NCBI Taxonomy" id="30033"/>
    <lineage>
        <taxon>Eukaryota</taxon>
        <taxon>Metazoa</taxon>
        <taxon>Ecdysozoa</taxon>
        <taxon>Arthropoda</taxon>
        <taxon>Hexapoda</taxon>
        <taxon>Insecta</taxon>
        <taxon>Pterygota</taxon>
        <taxon>Neoptera</taxon>
        <taxon>Endopterygota</taxon>
        <taxon>Diptera</taxon>
        <taxon>Brachycera</taxon>
        <taxon>Muscomorpha</taxon>
        <taxon>Ephydroidea</taxon>
        <taxon>Drosophilidae</taxon>
        <taxon>Drosophila</taxon>
        <taxon>Sophophora</taxon>
    </lineage>
</organism>